<feature type="domain" description="Pyruvate flavodoxin/ferredoxin oxidoreductase pyrimidine binding" evidence="3">
    <location>
        <begin position="271"/>
        <end position="481"/>
    </location>
</feature>
<organism evidence="5 6">
    <name type="scientific">Candidatus Methylomirabilis limnetica</name>
    <dbReference type="NCBI Taxonomy" id="2033718"/>
    <lineage>
        <taxon>Bacteria</taxon>
        <taxon>Candidatus Methylomirabilota</taxon>
        <taxon>Candidatus Methylomirabilia</taxon>
        <taxon>Candidatus Methylomirabilales</taxon>
        <taxon>Candidatus Methylomirabilaceae</taxon>
        <taxon>Candidatus Methylomirabilis</taxon>
    </lineage>
</organism>
<dbReference type="SUPFAM" id="SSF52518">
    <property type="entry name" value="Thiamin diphosphate-binding fold (THDP-binding)"/>
    <property type="match status" value="1"/>
</dbReference>
<dbReference type="SUPFAM" id="SSF52922">
    <property type="entry name" value="TK C-terminal domain-like"/>
    <property type="match status" value="1"/>
</dbReference>
<dbReference type="InterPro" id="IPR009014">
    <property type="entry name" value="Transketo_C/PFOR_II"/>
</dbReference>
<evidence type="ECO:0000256" key="1">
    <source>
        <dbReference type="ARBA" id="ARBA00023002"/>
    </source>
</evidence>
<reference evidence="5 6" key="1">
    <citation type="submission" date="2017-09" db="EMBL/GenBank/DDBJ databases">
        <title>Bloom of a denitrifying methanotroph, Candidatus Methylomirabilis limnetica, in a deep stratified lake.</title>
        <authorList>
            <person name="Graf J.S."/>
            <person name="Marchant H.K."/>
            <person name="Tienken D."/>
            <person name="Hach P.F."/>
            <person name="Brand A."/>
            <person name="Schubert C.J."/>
            <person name="Kuypers M.M."/>
            <person name="Milucka J."/>
        </authorList>
    </citation>
    <scope>NUCLEOTIDE SEQUENCE [LARGE SCALE GENOMIC DNA]</scope>
    <source>
        <strain evidence="5 6">Zug</strain>
    </source>
</reference>
<dbReference type="Gene3D" id="3.40.920.10">
    <property type="entry name" value="Pyruvate-ferredoxin oxidoreductase, PFOR, domain III"/>
    <property type="match status" value="1"/>
</dbReference>
<evidence type="ECO:0000313" key="6">
    <source>
        <dbReference type="Proteomes" id="UP000241436"/>
    </source>
</evidence>
<dbReference type="RefSeq" id="WP_107563794.1">
    <property type="nucleotide sequence ID" value="NZ_NVQC01000031.1"/>
</dbReference>
<dbReference type="GO" id="GO:0016903">
    <property type="term" value="F:oxidoreductase activity, acting on the aldehyde or oxo group of donors"/>
    <property type="evidence" value="ECO:0007669"/>
    <property type="project" value="InterPro"/>
</dbReference>
<feature type="domain" description="Pyruvate/ketoisovalerate oxidoreductase catalytic" evidence="2">
    <location>
        <begin position="33"/>
        <end position="222"/>
    </location>
</feature>
<dbReference type="PANTHER" id="PTHR32154:SF20">
    <property type="entry name" value="2-OXOGLUTARATE OXIDOREDUCTASE SUBUNIT KORA"/>
    <property type="match status" value="1"/>
</dbReference>
<evidence type="ECO:0000259" key="2">
    <source>
        <dbReference type="Pfam" id="PF01558"/>
    </source>
</evidence>
<dbReference type="PANTHER" id="PTHR32154">
    <property type="entry name" value="PYRUVATE-FLAVODOXIN OXIDOREDUCTASE-RELATED"/>
    <property type="match status" value="1"/>
</dbReference>
<dbReference type="NCBIfam" id="TIGR03710">
    <property type="entry name" value="OAFO_sf"/>
    <property type="match status" value="1"/>
</dbReference>
<accession>A0A2T4TVA7</accession>
<dbReference type="InterPro" id="IPR002869">
    <property type="entry name" value="Pyrv_flavodox_OxRed_cen"/>
</dbReference>
<dbReference type="InterPro" id="IPR022367">
    <property type="entry name" value="2-oxoacid/accept_OxRdtase_asu"/>
</dbReference>
<reference evidence="6" key="2">
    <citation type="journal article" date="2018" name="Environ. Microbiol.">
        <title>Bloom of a denitrifying methanotroph, 'Candidatus Methylomirabilis limnetica', in a deep stratified lake.</title>
        <authorList>
            <person name="Graf J.S."/>
            <person name="Mayr M.J."/>
            <person name="Marchant H.K."/>
            <person name="Tienken D."/>
            <person name="Hach P.F."/>
            <person name="Brand A."/>
            <person name="Schubert C.J."/>
            <person name="Kuypers M.M."/>
            <person name="Milucka J."/>
        </authorList>
    </citation>
    <scope>NUCLEOTIDE SEQUENCE [LARGE SCALE GENOMIC DNA]</scope>
    <source>
        <strain evidence="6">Zug</strain>
    </source>
</reference>
<gene>
    <name evidence="5" type="ORF">CLG94_11750</name>
</gene>
<proteinExistence type="predicted"/>
<dbReference type="InterPro" id="IPR029061">
    <property type="entry name" value="THDP-binding"/>
</dbReference>
<sequence>MTDSESTPSTPVVPRRPISELETVVVRFAGDSGDGMQLTGTEFTKSVAHEGSDLATFPDFPGEIRAPAGTLAGVSAYQIHFSSQKVFTPGDQPDVLVAMNPAALRINLPDLPSSGILILNAGTFTRANIEKAGYASNPIEDGSLSKYQVYAIDISKQTSLALEGMGLTAKEVGRCKNFYALGLMFWLYTHPTEREEKSIRAKFQKNPKLAEANVASFRAGYNYGETTEIFPSRYFVPPAPIVPGTYRHITGNEATAIGLVTAAQLASLQLFYGSYPITPASDILHTLCMYRHYNVITFQAEDEIAAVTAAIGASYAGAIGTTGTSGPGLALKGEAIGLAVMTELPLVIVNVQRGGPSTGLPTKTEQADLLQSMFGRNSECPVAVVAPATPGDCFWMAIEAVRIAIRYMCPVIYLSDGYLANGAEPWKLPEVASLPKIPVTFRTDPQGFYPYLRDPETLARPWVIPGAPGLEHRIGGLEKEDITGHVSYDPLNHEQMVRLRAEKIARIVHEIPEAQVYGDPSGDLLIVGWGSTYGAITHAVKLLRQQGHRVSSMHLRYLNPMPANVGQVLASFRRVLVPEMNLGQLLMMLRAQFLVDAVGLCKVQGRPFKVSEIMAKAEDLLGVHERAEFATHAEVAS</sequence>
<dbReference type="FunFam" id="3.40.50.970:FF:000022">
    <property type="entry name" value="2-oxoglutarate ferredoxin oxidoreductase alpha subunit"/>
    <property type="match status" value="1"/>
</dbReference>
<protein>
    <submittedName>
        <fullName evidence="5">2-oxoglutarate ferredoxin oxidoreductase subunit alpha</fullName>
    </submittedName>
</protein>
<dbReference type="Proteomes" id="UP000241436">
    <property type="component" value="Unassembled WGS sequence"/>
</dbReference>
<dbReference type="Pfam" id="PF17147">
    <property type="entry name" value="PFOR_II"/>
    <property type="match status" value="1"/>
</dbReference>
<name>A0A2T4TVA7_9BACT</name>
<dbReference type="EMBL" id="NVQC01000031">
    <property type="protein sequence ID" value="PTL35050.1"/>
    <property type="molecule type" value="Genomic_DNA"/>
</dbReference>
<dbReference type="Gene3D" id="3.40.50.920">
    <property type="match status" value="1"/>
</dbReference>
<dbReference type="Pfam" id="PF01558">
    <property type="entry name" value="POR"/>
    <property type="match status" value="1"/>
</dbReference>
<dbReference type="InterPro" id="IPR050722">
    <property type="entry name" value="Pyruvate:ferred/Flavod_OxRd"/>
</dbReference>
<dbReference type="SUPFAM" id="SSF53323">
    <property type="entry name" value="Pyruvate-ferredoxin oxidoreductase, PFOR, domain III"/>
    <property type="match status" value="1"/>
</dbReference>
<dbReference type="CDD" id="cd07034">
    <property type="entry name" value="TPP_PYR_PFOR_IOR-alpha_like"/>
    <property type="match status" value="1"/>
</dbReference>
<evidence type="ECO:0000259" key="4">
    <source>
        <dbReference type="Pfam" id="PF17147"/>
    </source>
</evidence>
<dbReference type="InterPro" id="IPR033412">
    <property type="entry name" value="PFOR_II"/>
</dbReference>
<comment type="caution">
    <text evidence="5">The sequence shown here is derived from an EMBL/GenBank/DDBJ whole genome shotgun (WGS) entry which is preliminary data.</text>
</comment>
<dbReference type="InterPro" id="IPR019752">
    <property type="entry name" value="Pyrv/ketoisovalerate_OxRed_cat"/>
</dbReference>
<evidence type="ECO:0000259" key="3">
    <source>
        <dbReference type="Pfam" id="PF01855"/>
    </source>
</evidence>
<dbReference type="Pfam" id="PF01855">
    <property type="entry name" value="POR_N"/>
    <property type="match status" value="1"/>
</dbReference>
<dbReference type="AlphaFoldDB" id="A0A2T4TVA7"/>
<keyword evidence="1" id="KW-0560">Oxidoreductase</keyword>
<evidence type="ECO:0000313" key="5">
    <source>
        <dbReference type="EMBL" id="PTL35050.1"/>
    </source>
</evidence>
<dbReference type="Gene3D" id="3.40.50.970">
    <property type="match status" value="1"/>
</dbReference>
<feature type="domain" description="Pyruvate:ferredoxin oxidoreductase core" evidence="4">
    <location>
        <begin position="523"/>
        <end position="591"/>
    </location>
</feature>
<dbReference type="InterPro" id="IPR002880">
    <property type="entry name" value="Pyrv_Fd/Flavodoxin_OxRdtase_N"/>
</dbReference>
<keyword evidence="6" id="KW-1185">Reference proteome</keyword>
<dbReference type="OrthoDB" id="9794954at2"/>
<dbReference type="GO" id="GO:0006979">
    <property type="term" value="P:response to oxidative stress"/>
    <property type="evidence" value="ECO:0007669"/>
    <property type="project" value="TreeGrafter"/>
</dbReference>